<evidence type="ECO:0000256" key="1">
    <source>
        <dbReference type="SAM" id="MobiDB-lite"/>
    </source>
</evidence>
<organism evidence="2 3">
    <name type="scientific">Panagrellus redivivus</name>
    <name type="common">Microworm</name>
    <dbReference type="NCBI Taxonomy" id="6233"/>
    <lineage>
        <taxon>Eukaryota</taxon>
        <taxon>Metazoa</taxon>
        <taxon>Ecdysozoa</taxon>
        <taxon>Nematoda</taxon>
        <taxon>Chromadorea</taxon>
        <taxon>Rhabditida</taxon>
        <taxon>Tylenchina</taxon>
        <taxon>Panagrolaimomorpha</taxon>
        <taxon>Panagrolaimoidea</taxon>
        <taxon>Panagrolaimidae</taxon>
        <taxon>Panagrellus</taxon>
    </lineage>
</organism>
<protein>
    <submittedName>
        <fullName evidence="3">BZIP domain-containing protein</fullName>
    </submittedName>
</protein>
<reference evidence="3" key="2">
    <citation type="submission" date="2020-10" db="UniProtKB">
        <authorList>
            <consortium name="WormBaseParasite"/>
        </authorList>
    </citation>
    <scope>IDENTIFICATION</scope>
</reference>
<name>A0A7E5A1F1_PANRE</name>
<dbReference type="Proteomes" id="UP000492821">
    <property type="component" value="Unassembled WGS sequence"/>
</dbReference>
<dbReference type="WBParaSite" id="Pan_g8912.t1">
    <property type="protein sequence ID" value="Pan_g8912.t1"/>
    <property type="gene ID" value="Pan_g8912"/>
</dbReference>
<evidence type="ECO:0000313" key="2">
    <source>
        <dbReference type="Proteomes" id="UP000492821"/>
    </source>
</evidence>
<sequence>MSGGTSPQTELESAASSSFLEPAEPGLPEERSMDTTEEPILQETLPGMTLRGMALPERILQKKDVRIVYNKNLSNEERNAIGERTKRIFAEKRAKRKLVTERLLEHKRMKMAQRDANTVESTNPLMATISVPAIGERIVSLEREGRFKGSFEVNSDNENEDKDGDIDAMDVDDRTDDGMDVQSNVGDDKDVSGDGPGTAQEENVDQQYYVNPHNSELMEDAEGNVFHVDEDGTYHRCHPIFYYPVDPEQPVQIIYEVE</sequence>
<feature type="region of interest" description="Disordered" evidence="1">
    <location>
        <begin position="150"/>
        <end position="204"/>
    </location>
</feature>
<feature type="compositionally biased region" description="Acidic residues" evidence="1">
    <location>
        <begin position="155"/>
        <end position="179"/>
    </location>
</feature>
<dbReference type="AlphaFoldDB" id="A0A7E5A1F1"/>
<reference evidence="2" key="1">
    <citation type="journal article" date="2013" name="Genetics">
        <title>The draft genome and transcriptome of Panagrellus redivivus are shaped by the harsh demands of a free-living lifestyle.</title>
        <authorList>
            <person name="Srinivasan J."/>
            <person name="Dillman A.R."/>
            <person name="Macchietto M.G."/>
            <person name="Heikkinen L."/>
            <person name="Lakso M."/>
            <person name="Fracchia K.M."/>
            <person name="Antoshechkin I."/>
            <person name="Mortazavi A."/>
            <person name="Wong G."/>
            <person name="Sternberg P.W."/>
        </authorList>
    </citation>
    <scope>NUCLEOTIDE SEQUENCE [LARGE SCALE GENOMIC DNA]</scope>
    <source>
        <strain evidence="2">MT8872</strain>
    </source>
</reference>
<accession>A0A7E5A1F1</accession>
<evidence type="ECO:0000313" key="3">
    <source>
        <dbReference type="WBParaSite" id="Pan_g8912.t1"/>
    </source>
</evidence>
<proteinExistence type="predicted"/>
<keyword evidence="2" id="KW-1185">Reference proteome</keyword>
<feature type="compositionally biased region" description="Low complexity" evidence="1">
    <location>
        <begin position="10"/>
        <end position="24"/>
    </location>
</feature>
<feature type="region of interest" description="Disordered" evidence="1">
    <location>
        <begin position="1"/>
        <end position="48"/>
    </location>
</feature>